<accession>A0ABR1NUS7</accession>
<evidence type="ECO:0000313" key="1">
    <source>
        <dbReference type="EMBL" id="KAK7716004.1"/>
    </source>
</evidence>
<organism evidence="1 2">
    <name type="scientific">Diaporthe eres</name>
    <name type="common">Phomopsis oblonga</name>
    <dbReference type="NCBI Taxonomy" id="83184"/>
    <lineage>
        <taxon>Eukaryota</taxon>
        <taxon>Fungi</taxon>
        <taxon>Dikarya</taxon>
        <taxon>Ascomycota</taxon>
        <taxon>Pezizomycotina</taxon>
        <taxon>Sordariomycetes</taxon>
        <taxon>Sordariomycetidae</taxon>
        <taxon>Diaporthales</taxon>
        <taxon>Diaporthaceae</taxon>
        <taxon>Diaporthe</taxon>
        <taxon>Diaporthe eres species complex</taxon>
    </lineage>
</organism>
<name>A0ABR1NUS7_DIAER</name>
<dbReference type="EMBL" id="JAKNSF020000102">
    <property type="protein sequence ID" value="KAK7716004.1"/>
    <property type="molecule type" value="Genomic_DNA"/>
</dbReference>
<gene>
    <name evidence="1" type="ORF">SLS63_011181</name>
</gene>
<comment type="caution">
    <text evidence="1">The sequence shown here is derived from an EMBL/GenBank/DDBJ whole genome shotgun (WGS) entry which is preliminary data.</text>
</comment>
<keyword evidence="2" id="KW-1185">Reference proteome</keyword>
<reference evidence="1 2" key="1">
    <citation type="submission" date="2024-02" db="EMBL/GenBank/DDBJ databases">
        <title>De novo assembly and annotation of 12 fungi associated with fruit tree decline syndrome in Ontario, Canada.</title>
        <authorList>
            <person name="Sulman M."/>
            <person name="Ellouze W."/>
            <person name="Ilyukhin E."/>
        </authorList>
    </citation>
    <scope>NUCLEOTIDE SEQUENCE [LARGE SCALE GENOMIC DNA]</scope>
    <source>
        <strain evidence="1 2">M169</strain>
    </source>
</reference>
<evidence type="ECO:0000313" key="2">
    <source>
        <dbReference type="Proteomes" id="UP001430848"/>
    </source>
</evidence>
<protein>
    <submittedName>
        <fullName evidence="1">Uncharacterized protein</fullName>
    </submittedName>
</protein>
<dbReference type="Proteomes" id="UP001430848">
    <property type="component" value="Unassembled WGS sequence"/>
</dbReference>
<sequence length="625" mass="70863">MLRPAILPVDANKNPTDFARRFGIYLRDDEPEQNPPMIAAGAYIPNHRFSGPVIEGDLHPFLTRDKWVDLPKNTTMMKKYIPDVRWKFGDQEGIYTADDERVWAVMQPALRLAGRVLASNHPFCMLVVATLRTLRAARDLGITEDMVARFRPLGVQMYGKQRVPLDYFVEEGPQSEEGKEFESRVWGETLTLGPIARNPQGGSYLHPYALASSWPWGHRVPFMQHSGVDRSDYAPYACGGYKGFLLKPPAPVFEQWRPIEVEYYERFLQEAWWQGQFQRFGHQALRLNPPFNALLVLPVLESGIFLGHLKRELHQDDYEFFKDEATPGLHELRQFPLVQWLWHGTEGLVIGGLTADRLKFEAGTWGRTYAQIDTQVDKCLADIRDLGNALEGWLADSMAGRLTADAQATITAAFDRAATTIVSDDLMVVERHFRYSIQYAQALIAMYSLLPTERERRHVHRLYMTPLRNHLNSVRSKLGTLTQRLDVFTAAAARVDGQNPLAALLQGFRGYVVEFLQVARVIDAGLGHVTGLLADELVAPGFDYSRHPDTLPAVPEARKRLAISSSLKKAALRKVQNLKGDARDRVRYYVSRWTEILVRKQAEQWNAAARVDVATEVDAAMEVDP</sequence>
<proteinExistence type="predicted"/>